<evidence type="ECO:0000313" key="1">
    <source>
        <dbReference type="EMBL" id="KDN81140.1"/>
    </source>
</evidence>
<dbReference type="Proteomes" id="UP000027178">
    <property type="component" value="Unassembled WGS sequence"/>
</dbReference>
<dbReference type="eggNOG" id="ENOG5031WZZ">
    <property type="taxonomic scope" value="Bacteria"/>
</dbReference>
<dbReference type="AlphaFoldDB" id="A0A066YT86"/>
<sequence>MRGRCAPEPTGAGGAPWWVGGGGVYGSPHTVDSSSAGGWNACSGHGLGGRLGGAGGRGARRDVVLVRRAASLSCGNRQYFTGSGGHAGASIRCTGGAFVAKATCYKPNYGTYVHYGNRVETGGTSTVWCDLGATVSSVDGLAS</sequence>
<reference evidence="1 2" key="1">
    <citation type="submission" date="2014-05" db="EMBL/GenBank/DDBJ databases">
        <title>Draft Genome Sequence of Kitasatospora cheerisanensis KCTC 2395.</title>
        <authorList>
            <person name="Nam D.H."/>
        </authorList>
    </citation>
    <scope>NUCLEOTIDE SEQUENCE [LARGE SCALE GENOMIC DNA]</scope>
    <source>
        <strain evidence="1 2">KCTC 2395</strain>
    </source>
</reference>
<accession>A0A066YT86</accession>
<keyword evidence="2" id="KW-1185">Reference proteome</keyword>
<comment type="caution">
    <text evidence="1">The sequence shown here is derived from an EMBL/GenBank/DDBJ whole genome shotgun (WGS) entry which is preliminary data.</text>
</comment>
<dbReference type="EMBL" id="JNBY01000155">
    <property type="protein sequence ID" value="KDN81140.1"/>
    <property type="molecule type" value="Genomic_DNA"/>
</dbReference>
<organism evidence="1 2">
    <name type="scientific">Kitasatospora cheerisanensis KCTC 2395</name>
    <dbReference type="NCBI Taxonomy" id="1348663"/>
    <lineage>
        <taxon>Bacteria</taxon>
        <taxon>Bacillati</taxon>
        <taxon>Actinomycetota</taxon>
        <taxon>Actinomycetes</taxon>
        <taxon>Kitasatosporales</taxon>
        <taxon>Streptomycetaceae</taxon>
        <taxon>Kitasatospora</taxon>
    </lineage>
</organism>
<name>A0A066YT86_9ACTN</name>
<evidence type="ECO:0000313" key="2">
    <source>
        <dbReference type="Proteomes" id="UP000027178"/>
    </source>
</evidence>
<protein>
    <submittedName>
        <fullName evidence="1">Uncharacterized protein</fullName>
    </submittedName>
</protein>
<gene>
    <name evidence="1" type="ORF">KCH_72340</name>
</gene>
<proteinExistence type="predicted"/>
<dbReference type="HOGENOM" id="CLU_1803623_0_0_11"/>